<dbReference type="Proteomes" id="UP001565243">
    <property type="component" value="Unassembled WGS sequence"/>
</dbReference>
<gene>
    <name evidence="1" type="ORF">AB6T85_17760</name>
</gene>
<proteinExistence type="predicted"/>
<dbReference type="EMBL" id="JBGFFX010000012">
    <property type="protein sequence ID" value="MEY8772254.1"/>
    <property type="molecule type" value="Genomic_DNA"/>
</dbReference>
<dbReference type="InterPro" id="IPR018880">
    <property type="entry name" value="Phage_P4_Ash"/>
</dbReference>
<dbReference type="RefSeq" id="WP_369896307.1">
    <property type="nucleotide sequence ID" value="NZ_JBGFFX010000012.1"/>
</dbReference>
<comment type="caution">
    <text evidence="1">The sequence shown here is derived from an EMBL/GenBank/DDBJ whole genome shotgun (WGS) entry which is preliminary data.</text>
</comment>
<evidence type="ECO:0000313" key="1">
    <source>
        <dbReference type="EMBL" id="MEY8772254.1"/>
    </source>
</evidence>
<accession>A0ABV4EBD5</accession>
<name>A0ABV4EBD5_9GAMM</name>
<keyword evidence="2" id="KW-1185">Reference proteome</keyword>
<sequence length="235" mass="25132">MNAFQKGSFPLAGLLAKVSPGNLSKPDIHSAKNLALCLTAANSILCKAASYTGSAGYYKQLKNRLPSPQTSDYPQLALAKFSAGIGVLRILLATHDAPGVFFCVVRLTHPFFWQSDIIRCLSRAMVAQAGEPKGSPVSSRAGYANPVWATTSEIGVSGGSVTRYLLEAAIMATTLTQAIPKFQFRFLALSRADMLSKPCRVSVEAASEKEARRVLAPHFILSLAARLPVQEVAHA</sequence>
<reference evidence="1 2" key="1">
    <citation type="submission" date="2024-07" db="EMBL/GenBank/DDBJ databases">
        <authorList>
            <person name="Hebao G."/>
        </authorList>
    </citation>
    <scope>NUCLEOTIDE SEQUENCE [LARGE SCALE GENOMIC DNA]</scope>
    <source>
        <strain evidence="1 2">ACCC 02193</strain>
    </source>
</reference>
<dbReference type="Pfam" id="PF10554">
    <property type="entry name" value="Phage_ASH"/>
    <property type="match status" value="1"/>
</dbReference>
<protein>
    <submittedName>
        <fullName evidence="1">Host cell division inhibitor Icd-like protein</fullName>
    </submittedName>
</protein>
<organism evidence="1 2">
    <name type="scientific">Erwinia aeris</name>
    <dbReference type="NCBI Taxonomy" id="3239803"/>
    <lineage>
        <taxon>Bacteria</taxon>
        <taxon>Pseudomonadati</taxon>
        <taxon>Pseudomonadota</taxon>
        <taxon>Gammaproteobacteria</taxon>
        <taxon>Enterobacterales</taxon>
        <taxon>Erwiniaceae</taxon>
        <taxon>Erwinia</taxon>
    </lineage>
</organism>
<dbReference type="NCBIfam" id="NF033153">
    <property type="entry name" value="phage_ICD_like"/>
    <property type="match status" value="1"/>
</dbReference>
<evidence type="ECO:0000313" key="2">
    <source>
        <dbReference type="Proteomes" id="UP001565243"/>
    </source>
</evidence>